<evidence type="ECO:0000256" key="1">
    <source>
        <dbReference type="SAM" id="Phobius"/>
    </source>
</evidence>
<dbReference type="EMBL" id="JANVFU010000017">
    <property type="protein sequence ID" value="KAJ3739832.1"/>
    <property type="molecule type" value="Genomic_DNA"/>
</dbReference>
<keyword evidence="1" id="KW-0812">Transmembrane</keyword>
<accession>A0A9W8TT61</accession>
<name>A0A9W8TT61_9AGAR</name>
<keyword evidence="1" id="KW-0472">Membrane</keyword>
<evidence type="ECO:0000313" key="3">
    <source>
        <dbReference type="Proteomes" id="UP001142393"/>
    </source>
</evidence>
<organism evidence="2 3">
    <name type="scientific">Lentinula detonsa</name>
    <dbReference type="NCBI Taxonomy" id="2804962"/>
    <lineage>
        <taxon>Eukaryota</taxon>
        <taxon>Fungi</taxon>
        <taxon>Dikarya</taxon>
        <taxon>Basidiomycota</taxon>
        <taxon>Agaricomycotina</taxon>
        <taxon>Agaricomycetes</taxon>
        <taxon>Agaricomycetidae</taxon>
        <taxon>Agaricales</taxon>
        <taxon>Marasmiineae</taxon>
        <taxon>Omphalotaceae</taxon>
        <taxon>Lentinula</taxon>
    </lineage>
</organism>
<evidence type="ECO:0000313" key="2">
    <source>
        <dbReference type="EMBL" id="KAJ3739832.1"/>
    </source>
</evidence>
<feature type="transmembrane region" description="Helical" evidence="1">
    <location>
        <begin position="42"/>
        <end position="61"/>
    </location>
</feature>
<sequence>MVFTYRCISTLLLRDNLLYFFSITCILVFNNLMVVGVTHIPWFSYGPFHAAVGILTTRMILNVRKAANRTSFVSGAERDILVITRDLPFPDTIPDTIASWIVAQNSQFPSSFDCLDHDEFPLGSRGVTNHVHV</sequence>
<protein>
    <submittedName>
        <fullName evidence="2">Uncharacterized protein</fullName>
    </submittedName>
</protein>
<proteinExistence type="predicted"/>
<comment type="caution">
    <text evidence="2">The sequence shown here is derived from an EMBL/GenBank/DDBJ whole genome shotgun (WGS) entry which is preliminary data.</text>
</comment>
<dbReference type="Proteomes" id="UP001142393">
    <property type="component" value="Unassembled WGS sequence"/>
</dbReference>
<keyword evidence="3" id="KW-1185">Reference proteome</keyword>
<gene>
    <name evidence="2" type="ORF">DFH05DRAFT_502435</name>
</gene>
<keyword evidence="1" id="KW-1133">Transmembrane helix</keyword>
<feature type="transmembrane region" description="Helical" evidence="1">
    <location>
        <begin position="16"/>
        <end position="36"/>
    </location>
</feature>
<reference evidence="2 3" key="1">
    <citation type="journal article" date="2023" name="Proc. Natl. Acad. Sci. U.S.A.">
        <title>A global phylogenomic analysis of the shiitake genus Lentinula.</title>
        <authorList>
            <person name="Sierra-Patev S."/>
            <person name="Min B."/>
            <person name="Naranjo-Ortiz M."/>
            <person name="Looney B."/>
            <person name="Konkel Z."/>
            <person name="Slot J.C."/>
            <person name="Sakamoto Y."/>
            <person name="Steenwyk J.L."/>
            <person name="Rokas A."/>
            <person name="Carro J."/>
            <person name="Camarero S."/>
            <person name="Ferreira P."/>
            <person name="Molpeceres G."/>
            <person name="Ruiz-Duenas F.J."/>
            <person name="Serrano A."/>
            <person name="Henrissat B."/>
            <person name="Drula E."/>
            <person name="Hughes K.W."/>
            <person name="Mata J.L."/>
            <person name="Ishikawa N.K."/>
            <person name="Vargas-Isla R."/>
            <person name="Ushijima S."/>
            <person name="Smith C.A."/>
            <person name="Donoghue J."/>
            <person name="Ahrendt S."/>
            <person name="Andreopoulos W."/>
            <person name="He G."/>
            <person name="LaButti K."/>
            <person name="Lipzen A."/>
            <person name="Ng V."/>
            <person name="Riley R."/>
            <person name="Sandor L."/>
            <person name="Barry K."/>
            <person name="Martinez A.T."/>
            <person name="Xiao Y."/>
            <person name="Gibbons J.G."/>
            <person name="Terashima K."/>
            <person name="Grigoriev I.V."/>
            <person name="Hibbett D."/>
        </authorList>
    </citation>
    <scope>NUCLEOTIDE SEQUENCE [LARGE SCALE GENOMIC DNA]</scope>
    <source>
        <strain evidence="2 3">TFB7810</strain>
    </source>
</reference>
<dbReference type="AlphaFoldDB" id="A0A9W8TT61"/>